<dbReference type="InterPro" id="IPR014883">
    <property type="entry name" value="VRR_NUC"/>
</dbReference>
<evidence type="ECO:0000313" key="6">
    <source>
        <dbReference type="Proteomes" id="UP000248975"/>
    </source>
</evidence>
<keyword evidence="2" id="KW-0540">Nuclease</keyword>
<feature type="domain" description="VRR-NUC" evidence="4">
    <location>
        <begin position="1"/>
        <end position="82"/>
    </location>
</feature>
<comment type="cofactor">
    <cofactor evidence="1">
        <name>Mg(2+)</name>
        <dbReference type="ChEBI" id="CHEBI:18420"/>
    </cofactor>
</comment>
<evidence type="ECO:0000256" key="1">
    <source>
        <dbReference type="ARBA" id="ARBA00001946"/>
    </source>
</evidence>
<accession>A0A2W5S4M0</accession>
<dbReference type="GO" id="GO:0003676">
    <property type="term" value="F:nucleic acid binding"/>
    <property type="evidence" value="ECO:0007669"/>
    <property type="project" value="InterPro"/>
</dbReference>
<evidence type="ECO:0000259" key="4">
    <source>
        <dbReference type="SMART" id="SM00990"/>
    </source>
</evidence>
<dbReference type="GO" id="GO:0004518">
    <property type="term" value="F:nuclease activity"/>
    <property type="evidence" value="ECO:0007669"/>
    <property type="project" value="UniProtKB-KW"/>
</dbReference>
<evidence type="ECO:0000256" key="2">
    <source>
        <dbReference type="ARBA" id="ARBA00022722"/>
    </source>
</evidence>
<name>A0A2W5S4M0_CERSP</name>
<reference evidence="5 6" key="1">
    <citation type="submission" date="2017-08" db="EMBL/GenBank/DDBJ databases">
        <title>Infants hospitalized years apart are colonized by the same room-sourced microbial strains.</title>
        <authorList>
            <person name="Brooks B."/>
            <person name="Olm M.R."/>
            <person name="Firek B.A."/>
            <person name="Baker R."/>
            <person name="Thomas B.C."/>
            <person name="Morowitz M.J."/>
            <person name="Banfield J.F."/>
        </authorList>
    </citation>
    <scope>NUCLEOTIDE SEQUENCE [LARGE SCALE GENOMIC DNA]</scope>
    <source>
        <strain evidence="5">S2_003_000_R2_11</strain>
    </source>
</reference>
<evidence type="ECO:0000256" key="3">
    <source>
        <dbReference type="ARBA" id="ARBA00022801"/>
    </source>
</evidence>
<sequence length="93" mass="10803">MAEIKRESKVEKDIREYALATGWWCAKFTSPGKRGVPDRVFIRSGIVLWMEVKRPGEEPTQQQTLRMNEMKKYGAIVCWVDSLTAAKEWLDLL</sequence>
<evidence type="ECO:0000313" key="5">
    <source>
        <dbReference type="EMBL" id="PZQ95024.1"/>
    </source>
</evidence>
<dbReference type="SMART" id="SM00990">
    <property type="entry name" value="VRR_NUC"/>
    <property type="match status" value="1"/>
</dbReference>
<dbReference type="InterPro" id="IPR011856">
    <property type="entry name" value="tRNA_endonuc-like_dom_sf"/>
</dbReference>
<organism evidence="5 6">
    <name type="scientific">Cereibacter sphaeroides</name>
    <name type="common">Rhodobacter sphaeroides</name>
    <dbReference type="NCBI Taxonomy" id="1063"/>
    <lineage>
        <taxon>Bacteria</taxon>
        <taxon>Pseudomonadati</taxon>
        <taxon>Pseudomonadota</taxon>
        <taxon>Alphaproteobacteria</taxon>
        <taxon>Rhodobacterales</taxon>
        <taxon>Paracoccaceae</taxon>
        <taxon>Cereibacter</taxon>
    </lineage>
</organism>
<dbReference type="GO" id="GO:0016788">
    <property type="term" value="F:hydrolase activity, acting on ester bonds"/>
    <property type="evidence" value="ECO:0007669"/>
    <property type="project" value="InterPro"/>
</dbReference>
<dbReference type="Gene3D" id="3.40.1350.10">
    <property type="match status" value="1"/>
</dbReference>
<proteinExistence type="predicted"/>
<gene>
    <name evidence="5" type="ORF">DI533_20400</name>
</gene>
<comment type="caution">
    <text evidence="5">The sequence shown here is derived from an EMBL/GenBank/DDBJ whole genome shotgun (WGS) entry which is preliminary data.</text>
</comment>
<keyword evidence="3" id="KW-0378">Hydrolase</keyword>
<protein>
    <recommendedName>
        <fullName evidence="4">VRR-NUC domain-containing protein</fullName>
    </recommendedName>
</protein>
<dbReference type="Proteomes" id="UP000248975">
    <property type="component" value="Unassembled WGS sequence"/>
</dbReference>
<dbReference type="AlphaFoldDB" id="A0A2W5S4M0"/>
<dbReference type="EMBL" id="QFQS01000010">
    <property type="protein sequence ID" value="PZQ95024.1"/>
    <property type="molecule type" value="Genomic_DNA"/>
</dbReference>